<dbReference type="InterPro" id="IPR015943">
    <property type="entry name" value="WD40/YVTN_repeat-like_dom_sf"/>
</dbReference>
<evidence type="ECO:0000313" key="1">
    <source>
        <dbReference type="EMBL" id="MFK4000773.1"/>
    </source>
</evidence>
<reference evidence="1 2" key="1">
    <citation type="submission" date="2024-11" db="EMBL/GenBank/DDBJ databases">
        <title>The Natural Products Discovery Center: Release of the First 8490 Sequenced Strains for Exploring Actinobacteria Biosynthetic Diversity.</title>
        <authorList>
            <person name="Kalkreuter E."/>
            <person name="Kautsar S.A."/>
            <person name="Yang D."/>
            <person name="Bader C.D."/>
            <person name="Teijaro C.N."/>
            <person name="Fluegel L."/>
            <person name="Davis C.M."/>
            <person name="Simpson J.R."/>
            <person name="Lauterbach L."/>
            <person name="Steele A.D."/>
            <person name="Gui C."/>
            <person name="Meng S."/>
            <person name="Li G."/>
            <person name="Viehrig K."/>
            <person name="Ye F."/>
            <person name="Su P."/>
            <person name="Kiefer A.F."/>
            <person name="Nichols A."/>
            <person name="Cepeda A.J."/>
            <person name="Yan W."/>
            <person name="Fan B."/>
            <person name="Jiang Y."/>
            <person name="Adhikari A."/>
            <person name="Zheng C.-J."/>
            <person name="Schuster L."/>
            <person name="Cowan T.M."/>
            <person name="Smanski M.J."/>
            <person name="Chevrette M.G."/>
            <person name="De Carvalho L.P.S."/>
            <person name="Shen B."/>
        </authorList>
    </citation>
    <scope>NUCLEOTIDE SEQUENCE [LARGE SCALE GENOMIC DNA]</scope>
    <source>
        <strain evidence="1 2">NPDC077433</strain>
    </source>
</reference>
<dbReference type="InterPro" id="IPR008311">
    <property type="entry name" value="UCP028101"/>
</dbReference>
<dbReference type="EMBL" id="JBJDPD010000006">
    <property type="protein sequence ID" value="MFK4000773.1"/>
    <property type="molecule type" value="Genomic_DNA"/>
</dbReference>
<organism evidence="1 2">
    <name type="scientific">Psychrobacter namhaensis</name>
    <dbReference type="NCBI Taxonomy" id="292734"/>
    <lineage>
        <taxon>Bacteria</taxon>
        <taxon>Pseudomonadati</taxon>
        <taxon>Pseudomonadota</taxon>
        <taxon>Gammaproteobacteria</taxon>
        <taxon>Moraxellales</taxon>
        <taxon>Moraxellaceae</taxon>
        <taxon>Psychrobacter</taxon>
    </lineage>
</organism>
<sequence>MQTIRAKPAVTMTKHFYKPDELENRPLDKKFAHELLATSVLTIIGTAGLVGIHHRSRKQRHPDASLQDYVTGFRSQLPLLPSALKPQLTRLRYACQQATIAWQCAYNATSLADKGNGNSSTNFSAVHTTTMLARPVCWVSGVASMPKNIASIKDKNATTDAHDFGVVGIDADRQIVWQTTMPERVHDIVVQPDFHLQSELEHKPQSRDVVVMGRRPSEKFWVLDTQTGQVKTAIQAATNRHFYGHACYSLDSKWLYVTENDTVHLDGKIGVYDAYYDYKKIAEFDSHGIGPHELIMHPDGDTLVIANGGIKTEQASREELNLDTMRPSLVYLNRHNGTLLEQITPEHNQMSVRHLAMHDNGTVMIGIQFQGERHINVPLVLTHKRGDPNFSPLVMPNNQWQRFHQYIASVAVDSERNHLCVTTPIGGCAAIFDLTTRTLIDVVSLPDCAGAAIIAGKTGSNREKLGFIVSDGQGQLTTLCVTHLSTTALETSDNIERVLTDSQLQRMSFDNHLQAL</sequence>
<protein>
    <submittedName>
        <fullName evidence="1">DUF1513 domain-containing protein</fullName>
    </submittedName>
</protein>
<dbReference type="RefSeq" id="WP_230710208.1">
    <property type="nucleotide sequence ID" value="NZ_JBJDPD010000006.1"/>
</dbReference>
<keyword evidence="2" id="KW-1185">Reference proteome</keyword>
<comment type="caution">
    <text evidence="1">The sequence shown here is derived from an EMBL/GenBank/DDBJ whole genome shotgun (WGS) entry which is preliminary data.</text>
</comment>
<dbReference type="Pfam" id="PF07433">
    <property type="entry name" value="DUF1513"/>
    <property type="match status" value="1"/>
</dbReference>
<name>A0ABW8L7R1_9GAMM</name>
<dbReference type="SUPFAM" id="SSF75011">
    <property type="entry name" value="3-carboxy-cis,cis-mucoante lactonizing enzyme"/>
    <property type="match status" value="1"/>
</dbReference>
<accession>A0ABW8L7R1</accession>
<evidence type="ECO:0000313" key="2">
    <source>
        <dbReference type="Proteomes" id="UP001620234"/>
    </source>
</evidence>
<gene>
    <name evidence="1" type="ORF">ACI2I3_05410</name>
</gene>
<dbReference type="Gene3D" id="2.130.10.10">
    <property type="entry name" value="YVTN repeat-like/Quinoprotein amine dehydrogenase"/>
    <property type="match status" value="1"/>
</dbReference>
<dbReference type="Proteomes" id="UP001620234">
    <property type="component" value="Unassembled WGS sequence"/>
</dbReference>
<proteinExistence type="predicted"/>